<dbReference type="InterPro" id="IPR002575">
    <property type="entry name" value="Aminoglycoside_PTrfase"/>
</dbReference>
<dbReference type="InterPro" id="IPR011009">
    <property type="entry name" value="Kinase-like_dom_sf"/>
</dbReference>
<reference evidence="2 3" key="1">
    <citation type="submission" date="2023-05" db="EMBL/GenBank/DDBJ databases">
        <title>Pseudodonghicola sp. nov.</title>
        <authorList>
            <person name="Huang J."/>
        </authorList>
    </citation>
    <scope>NUCLEOTIDE SEQUENCE [LARGE SCALE GENOMIC DNA]</scope>
    <source>
        <strain evidence="2 3">IC7</strain>
    </source>
</reference>
<feature type="domain" description="Aminoglycoside phosphotransferase" evidence="1">
    <location>
        <begin position="167"/>
        <end position="267"/>
    </location>
</feature>
<dbReference type="SUPFAM" id="SSF52540">
    <property type="entry name" value="P-loop containing nucleoside triphosphate hydrolases"/>
    <property type="match status" value="1"/>
</dbReference>
<keyword evidence="3" id="KW-1185">Reference proteome</keyword>
<sequence>MQVEDQGRTMAFLADPASHGGAAAVERIDTHISAIFLVGDRAYKLKRAVHLPYADFSTPAIRLAACETELALNRPAAPELYLRVRRITRGPEGLCFDGTGELVDAVVEMARFDQQTLFDRLAARGALDAPLIRALAGRIAAAHDQAPVVVPTDPGQGGAANIAGVLDINRAGFGESDAFSQAEIDSLDAAFRAGLRRHAALLDRRAAAGAIRRCHGDLHLRNICLWQGQPRLFDCIDFNDQLATIDVLYDLAFVAMDLWHRGLRAEASLLVNRYLDLSGAEDGFVLLPYFLALRAAVRAHVTATQVATAPADRRDGLRAAARGYYDLALATLTPRPPRLWALGGLSGSGKSTVAEALAPELGPPPGARLIESDRSRKAMFGVAPETRLPEEAYRPEISERVYADMATRAEAILQAGGTVLADAVYDRPDRRAGIAAAAARAGVPFTGLWLDVPAEVLRARVAARRGGASDATPAVLEGQLARDPGPGDWRPVAATASIASVVAAILTPP</sequence>
<dbReference type="Gene3D" id="3.40.50.300">
    <property type="entry name" value="P-loop containing nucleotide triphosphate hydrolases"/>
    <property type="match status" value="1"/>
</dbReference>
<dbReference type="RefSeq" id="WP_284482291.1">
    <property type="nucleotide sequence ID" value="NZ_JASNJD010000015.1"/>
</dbReference>
<dbReference type="Proteomes" id="UP001243757">
    <property type="component" value="Unassembled WGS sequence"/>
</dbReference>
<protein>
    <submittedName>
        <fullName evidence="2">AAA family ATPase</fullName>
    </submittedName>
</protein>
<dbReference type="Pfam" id="PF01636">
    <property type="entry name" value="APH"/>
    <property type="match status" value="1"/>
</dbReference>
<dbReference type="InterPro" id="IPR027417">
    <property type="entry name" value="P-loop_NTPase"/>
</dbReference>
<evidence type="ECO:0000313" key="3">
    <source>
        <dbReference type="Proteomes" id="UP001243757"/>
    </source>
</evidence>
<evidence type="ECO:0000259" key="1">
    <source>
        <dbReference type="Pfam" id="PF01636"/>
    </source>
</evidence>
<dbReference type="PANTHER" id="PTHR43883:SF1">
    <property type="entry name" value="GLUCONOKINASE"/>
    <property type="match status" value="1"/>
</dbReference>
<organism evidence="2 3">
    <name type="scientific">Pseudodonghicola flavimaris</name>
    <dbReference type="NCBI Taxonomy" id="3050036"/>
    <lineage>
        <taxon>Bacteria</taxon>
        <taxon>Pseudomonadati</taxon>
        <taxon>Pseudomonadota</taxon>
        <taxon>Alphaproteobacteria</taxon>
        <taxon>Rhodobacterales</taxon>
        <taxon>Paracoccaceae</taxon>
        <taxon>Pseudodonghicola</taxon>
    </lineage>
</organism>
<dbReference type="InterPro" id="IPR052732">
    <property type="entry name" value="Cell-binding_unc_protein"/>
</dbReference>
<comment type="caution">
    <text evidence="2">The sequence shown here is derived from an EMBL/GenBank/DDBJ whole genome shotgun (WGS) entry which is preliminary data.</text>
</comment>
<accession>A0ABT7F4H8</accession>
<dbReference type="Gene3D" id="3.90.1200.10">
    <property type="match status" value="1"/>
</dbReference>
<proteinExistence type="predicted"/>
<evidence type="ECO:0000313" key="2">
    <source>
        <dbReference type="EMBL" id="MDK3019519.1"/>
    </source>
</evidence>
<dbReference type="PANTHER" id="PTHR43883">
    <property type="entry name" value="SLR0207 PROTEIN"/>
    <property type="match status" value="1"/>
</dbReference>
<dbReference type="Pfam" id="PF13671">
    <property type="entry name" value="AAA_33"/>
    <property type="match status" value="1"/>
</dbReference>
<name>A0ABT7F4H8_9RHOB</name>
<dbReference type="EMBL" id="JASNJD010000015">
    <property type="protein sequence ID" value="MDK3019519.1"/>
    <property type="molecule type" value="Genomic_DNA"/>
</dbReference>
<dbReference type="SUPFAM" id="SSF56112">
    <property type="entry name" value="Protein kinase-like (PK-like)"/>
    <property type="match status" value="1"/>
</dbReference>
<gene>
    <name evidence="2" type="ORF">QO033_17705</name>
</gene>